<sequence>MRLLYLNPNSTVSMTDQIVAVATAALPGAEILGWTNHSGPAAIQGPEDGAAAVIGLMAMLPDAAKIGAEVIVIACFDDTGLDALRAAAHCPVIGIGQAAYVMAALAFGSFSVLTTLQVSVPVLQENIAHYGLDRACRSVIASGLPVLEVERGGEAVLARLSDGIMATEALGGRAVALGCAGMAPLRDELARRTGRPLIDGVAASAHLAQAIVASTV</sequence>
<dbReference type="EMBL" id="CP124537">
    <property type="protein sequence ID" value="WGV18409.1"/>
    <property type="molecule type" value="Genomic_DNA"/>
</dbReference>
<dbReference type="Pfam" id="PF01177">
    <property type="entry name" value="Asp_Glu_race"/>
    <property type="match status" value="1"/>
</dbReference>
<dbReference type="InterPro" id="IPR052186">
    <property type="entry name" value="Hydantoin_racemase-like"/>
</dbReference>
<evidence type="ECO:0000313" key="3">
    <source>
        <dbReference type="Proteomes" id="UP001230978"/>
    </source>
</evidence>
<dbReference type="Gene3D" id="3.40.50.12500">
    <property type="match status" value="1"/>
</dbReference>
<geneLocation type="plasmid" evidence="2 3">
    <name>unnamed2</name>
</geneLocation>
<dbReference type="InterPro" id="IPR015942">
    <property type="entry name" value="Asp/Glu/hydantoin_racemase"/>
</dbReference>
<accession>A0ABY8QCH3</accession>
<reference evidence="2 3" key="1">
    <citation type="submission" date="2023-04" db="EMBL/GenBank/DDBJ databases">
        <title>YMD61, complete Genome.</title>
        <authorList>
            <person name="Zhang J."/>
        </authorList>
    </citation>
    <scope>NUCLEOTIDE SEQUENCE [LARGE SCALE GENOMIC DNA]</scope>
    <source>
        <strain evidence="2 3">YMD61</strain>
        <plasmid evidence="2 3">unnamed2</plasmid>
    </source>
</reference>
<dbReference type="RefSeq" id="WP_281470615.1">
    <property type="nucleotide sequence ID" value="NZ_CP124537.1"/>
</dbReference>
<gene>
    <name evidence="2" type="ORF">QF092_19475</name>
</gene>
<name>A0ABY8QCH3_9RHOB</name>
<dbReference type="InterPro" id="IPR053714">
    <property type="entry name" value="Iso_Racemase_Enz_sf"/>
</dbReference>
<proteinExistence type="inferred from homology"/>
<keyword evidence="2" id="KW-0614">Plasmid</keyword>
<dbReference type="PANTHER" id="PTHR28047">
    <property type="entry name" value="PROTEIN DCG1"/>
    <property type="match status" value="1"/>
</dbReference>
<dbReference type="Proteomes" id="UP001230978">
    <property type="component" value="Plasmid unnamed2"/>
</dbReference>
<protein>
    <submittedName>
        <fullName evidence="2">Aspartate/glutamate racemase family protein</fullName>
    </submittedName>
</protein>
<evidence type="ECO:0000313" key="2">
    <source>
        <dbReference type="EMBL" id="WGV18409.1"/>
    </source>
</evidence>
<keyword evidence="3" id="KW-1185">Reference proteome</keyword>
<organism evidence="2 3">
    <name type="scientific">Fuscovulum ytuae</name>
    <dbReference type="NCBI Taxonomy" id="3042299"/>
    <lineage>
        <taxon>Bacteria</taxon>
        <taxon>Pseudomonadati</taxon>
        <taxon>Pseudomonadota</taxon>
        <taxon>Alphaproteobacteria</taxon>
        <taxon>Rhodobacterales</taxon>
        <taxon>Paracoccaceae</taxon>
        <taxon>Fuscovulum</taxon>
    </lineage>
</organism>
<evidence type="ECO:0000256" key="1">
    <source>
        <dbReference type="ARBA" id="ARBA00038414"/>
    </source>
</evidence>
<comment type="similarity">
    <text evidence="1">Belongs to the HyuE racemase family.</text>
</comment>
<dbReference type="PANTHER" id="PTHR28047:SF5">
    <property type="entry name" value="PROTEIN DCG1"/>
    <property type="match status" value="1"/>
</dbReference>